<comment type="caution">
    <text evidence="1">The sequence shown here is derived from an EMBL/GenBank/DDBJ whole genome shotgun (WGS) entry which is preliminary data.</text>
</comment>
<proteinExistence type="predicted"/>
<gene>
    <name evidence="1" type="ORF">OOJ96_17675</name>
</gene>
<keyword evidence="2" id="KW-1185">Reference proteome</keyword>
<accession>A0ACC7PI15</accession>
<evidence type="ECO:0000313" key="2">
    <source>
        <dbReference type="Proteomes" id="UP001637618"/>
    </source>
</evidence>
<dbReference type="Proteomes" id="UP001637618">
    <property type="component" value="Unassembled WGS sequence"/>
</dbReference>
<organism evidence="1 2">
    <name type="scientific">Pseudomonas imrae</name>
    <dbReference type="NCBI Taxonomy" id="2992837"/>
    <lineage>
        <taxon>Bacteria</taxon>
        <taxon>Pseudomonadati</taxon>
        <taxon>Pseudomonadota</taxon>
        <taxon>Gammaproteobacteria</taxon>
        <taxon>Pseudomonadales</taxon>
        <taxon>Pseudomonadaceae</taxon>
        <taxon>Pseudomonas</taxon>
    </lineage>
</organism>
<protein>
    <submittedName>
        <fullName evidence="1">Glycosyltransferase</fullName>
    </submittedName>
</protein>
<evidence type="ECO:0000313" key="1">
    <source>
        <dbReference type="EMBL" id="MFO2479235.1"/>
    </source>
</evidence>
<reference evidence="1" key="1">
    <citation type="submission" date="2022-11" db="EMBL/GenBank/DDBJ databases">
        <title>Draft genome sequences of strains of Pseudomonas imrae sp. nov.</title>
        <authorList>
            <person name="Salva Serra F."/>
            <person name="Nimje P."/>
            <person name="Moore E.R.B."/>
            <person name="Marathe N.P."/>
        </authorList>
    </citation>
    <scope>NUCLEOTIDE SEQUENCE</scope>
    <source>
        <strain evidence="1">15FMM2</strain>
    </source>
</reference>
<dbReference type="EMBL" id="JAPEQY010000013">
    <property type="protein sequence ID" value="MFO2479235.1"/>
    <property type="molecule type" value="Genomic_DNA"/>
</dbReference>
<sequence>MFKSLSVPNLPTHMASANHAPFHAPATASFAASYPKDEFKPVPNNIHMVWVGSEPGKVQEQYLRQWAKMNPSHTVMLWVDSLQFKAYATNKLAQQRAQDIYPDYQSERPMRGLFSQLKVAMQAPVNTEHLPSSKVAKLQVISELNKALSTSDNKQLKALLLPDGGKVNPDNATAVLNAFARYAARTDDKFYQAEAVILDQTTKSWDRYANKPSRDTTTLDALHERFGDLKNVQIRDLSDPSDIRLKNRDVYQHEIMGRNGGYAAASDVARYEIVEQYGGTYTDIDLESTRSLDGALNAHPDLMLIGMAEGKNEASGSKTPYFANALFSAHPGSEMISRLVKNIGNEYRCMKGNEYTGDRYFSRPNKSTIETTGPNALRAHVDRVIQEAKGRPDLTRNDAASLAQRIWDVDQPQNEEFWEVMDSHFRFPDNFVNFETQEQQNSSTKAMAGGPALALKSTQG</sequence>
<name>A0ACC7PI15_9PSED</name>